<keyword evidence="9" id="KW-1185">Reference proteome</keyword>
<feature type="transmembrane region" description="Helical" evidence="7">
    <location>
        <begin position="343"/>
        <end position="366"/>
    </location>
</feature>
<accession>A0A1W6D057</accession>
<evidence type="ECO:0000256" key="7">
    <source>
        <dbReference type="SAM" id="Phobius"/>
    </source>
</evidence>
<dbReference type="PANTHER" id="PTHR23501">
    <property type="entry name" value="MAJOR FACILITATOR SUPERFAMILY"/>
    <property type="match status" value="1"/>
</dbReference>
<feature type="transmembrane region" description="Helical" evidence="7">
    <location>
        <begin position="304"/>
        <end position="323"/>
    </location>
</feature>
<dbReference type="STRING" id="1945662.B0A89_13610"/>
<gene>
    <name evidence="8" type="ORF">B0A89_13610</name>
</gene>
<dbReference type="InterPro" id="IPR036259">
    <property type="entry name" value="MFS_trans_sf"/>
</dbReference>
<keyword evidence="5 7" id="KW-0472">Membrane</keyword>
<evidence type="ECO:0000313" key="8">
    <source>
        <dbReference type="EMBL" id="ARJ70514.1"/>
    </source>
</evidence>
<feature type="transmembrane region" description="Helical" evidence="7">
    <location>
        <begin position="240"/>
        <end position="260"/>
    </location>
</feature>
<feature type="transmembrane region" description="Helical" evidence="7">
    <location>
        <begin position="142"/>
        <end position="164"/>
    </location>
</feature>
<evidence type="ECO:0000256" key="1">
    <source>
        <dbReference type="ARBA" id="ARBA00004127"/>
    </source>
</evidence>
<evidence type="ECO:0000256" key="6">
    <source>
        <dbReference type="SAM" id="MobiDB-lite"/>
    </source>
</evidence>
<dbReference type="KEGG" id="pcon:B0A89_13610"/>
<dbReference type="Gene3D" id="1.20.1250.20">
    <property type="entry name" value="MFS general substrate transporter like domains"/>
    <property type="match status" value="1"/>
</dbReference>
<comment type="subcellular location">
    <subcellularLocation>
        <location evidence="1">Endomembrane system</location>
        <topology evidence="1">Multi-pass membrane protein</topology>
    </subcellularLocation>
</comment>
<dbReference type="GO" id="GO:0012505">
    <property type="term" value="C:endomembrane system"/>
    <property type="evidence" value="ECO:0007669"/>
    <property type="project" value="UniProtKB-SubCell"/>
</dbReference>
<evidence type="ECO:0000256" key="3">
    <source>
        <dbReference type="ARBA" id="ARBA00022692"/>
    </source>
</evidence>
<evidence type="ECO:0000256" key="4">
    <source>
        <dbReference type="ARBA" id="ARBA00022989"/>
    </source>
</evidence>
<organism evidence="8 9">
    <name type="scientific">Paracoccus contaminans</name>
    <dbReference type="NCBI Taxonomy" id="1945662"/>
    <lineage>
        <taxon>Bacteria</taxon>
        <taxon>Pseudomonadati</taxon>
        <taxon>Pseudomonadota</taxon>
        <taxon>Alphaproteobacteria</taxon>
        <taxon>Rhodobacterales</taxon>
        <taxon>Paracoccaceae</taxon>
        <taxon>Paracoccus</taxon>
    </lineage>
</organism>
<protein>
    <submittedName>
        <fullName evidence="8">MFS transporter</fullName>
    </submittedName>
</protein>
<evidence type="ECO:0000256" key="2">
    <source>
        <dbReference type="ARBA" id="ARBA00022448"/>
    </source>
</evidence>
<keyword evidence="3 7" id="KW-0812">Transmembrane</keyword>
<dbReference type="Proteomes" id="UP000193017">
    <property type="component" value="Chromosome"/>
</dbReference>
<evidence type="ECO:0000256" key="5">
    <source>
        <dbReference type="ARBA" id="ARBA00023136"/>
    </source>
</evidence>
<feature type="transmembrane region" description="Helical" evidence="7">
    <location>
        <begin position="528"/>
        <end position="547"/>
    </location>
</feature>
<feature type="transmembrane region" description="Helical" evidence="7">
    <location>
        <begin position="176"/>
        <end position="195"/>
    </location>
</feature>
<dbReference type="PANTHER" id="PTHR23501:SF191">
    <property type="entry name" value="VACUOLAR BASIC AMINO ACID TRANSPORTER 4"/>
    <property type="match status" value="1"/>
</dbReference>
<dbReference type="AlphaFoldDB" id="A0A1W6D057"/>
<keyword evidence="2" id="KW-0813">Transport</keyword>
<dbReference type="EMBL" id="CP020612">
    <property type="protein sequence ID" value="ARJ70514.1"/>
    <property type="molecule type" value="Genomic_DNA"/>
</dbReference>
<reference evidence="8 9" key="1">
    <citation type="submission" date="2017-03" db="EMBL/GenBank/DDBJ databases">
        <title>Genome sequence of Paracoccus contaminans isolated from a water microcosm.</title>
        <authorList>
            <person name="Aurass P."/>
            <person name="Karste S."/>
            <person name="Trost E."/>
            <person name="Glaeser S.P."/>
            <person name="Kaempfer P."/>
            <person name="Flieger A."/>
        </authorList>
    </citation>
    <scope>NUCLEOTIDE SEQUENCE [LARGE SCALE GENOMIC DNA]</scope>
    <source>
        <strain evidence="9">RKI 16-01929T\LMG 29738T\CCM 8701T\CIP 111112T</strain>
    </source>
</reference>
<feature type="transmembrane region" description="Helical" evidence="7">
    <location>
        <begin position="402"/>
        <end position="422"/>
    </location>
</feature>
<feature type="transmembrane region" description="Helical" evidence="7">
    <location>
        <begin position="49"/>
        <end position="68"/>
    </location>
</feature>
<dbReference type="GO" id="GO:0005886">
    <property type="term" value="C:plasma membrane"/>
    <property type="evidence" value="ECO:0007669"/>
    <property type="project" value="TreeGrafter"/>
</dbReference>
<name>A0A1W6D057_9RHOB</name>
<evidence type="ECO:0000313" key="9">
    <source>
        <dbReference type="Proteomes" id="UP000193017"/>
    </source>
</evidence>
<feature type="transmembrane region" description="Helical" evidence="7">
    <location>
        <begin position="434"/>
        <end position="461"/>
    </location>
</feature>
<keyword evidence="4 7" id="KW-1133">Transmembrane helix</keyword>
<feature type="region of interest" description="Disordered" evidence="6">
    <location>
        <begin position="1"/>
        <end position="28"/>
    </location>
</feature>
<proteinExistence type="predicted"/>
<feature type="transmembrane region" description="Helical" evidence="7">
    <location>
        <begin position="207"/>
        <end position="228"/>
    </location>
</feature>
<feature type="transmembrane region" description="Helical" evidence="7">
    <location>
        <begin position="272"/>
        <end position="292"/>
    </location>
</feature>
<dbReference type="GO" id="GO:0022857">
    <property type="term" value="F:transmembrane transporter activity"/>
    <property type="evidence" value="ECO:0007669"/>
    <property type="project" value="TreeGrafter"/>
</dbReference>
<feature type="transmembrane region" description="Helical" evidence="7">
    <location>
        <begin position="118"/>
        <end position="136"/>
    </location>
</feature>
<dbReference type="SUPFAM" id="SSF103473">
    <property type="entry name" value="MFS general substrate transporter"/>
    <property type="match status" value="1"/>
</dbReference>
<sequence length="568" mass="59222">MNKARAATARPGEGAAPPPAQAQAPAQAPAPAAGAAAAAQAPAMARHRIAAYMATSMFIALTQGLAQGWTSAVLGQIAGQIGATTTQASWLVVAFMIPKTALPILLIKIRTQYGLRRFTEIGILAHVLVTILSLFSQDLRSAITVQVLAGITSAPLSTLAFLYMLEGLSPQMKMRLGLPLVLTFIMVGSPLARALAPLLMGDGDWQVLHLVSLGMALASLALVFLLPLNPMPRQNVIAPLDLVSFVLIAIGVGGLTAAFTQGPTYWWTEASWTGILMACAVAALAAAAAIELNRSAPLIDIRWLLTAPVLHLTGALLLFRLLLSEQAAGAPRMFQALGLSPDQMVPLFAAIVAASMLGGMACSLVIKPGRESQIHLAALLLIAAGAYLDSHSTIDTRPAQLIASQSLIAFAGALFLPPAMMAGLLQALSKGPNYILSFIIVFLTTQAIGGTLGSGIFTTFINTRQAYHLHALSDQLSQTSWTVQAAIGQRVQALAASIPDSAARRAQAVSQIAQEASQQAYVLAYNDAFLATFLGACGAIALLLLHWTRDHLAGSAAVKPVPPPASSS</sequence>
<feature type="transmembrane region" description="Helical" evidence="7">
    <location>
        <begin position="88"/>
        <end position="106"/>
    </location>
</feature>